<accession>A0A5B8W202</accession>
<dbReference type="KEGG" id="mgk:FSB76_18735"/>
<dbReference type="OrthoDB" id="6424161at2"/>
<dbReference type="EMBL" id="CP042437">
    <property type="protein sequence ID" value="QEC77874.1"/>
    <property type="molecule type" value="Genomic_DNA"/>
</dbReference>
<dbReference type="AlphaFoldDB" id="A0A5B8W202"/>
<evidence type="ECO:0000313" key="1">
    <source>
        <dbReference type="EMBL" id="QEC77874.1"/>
    </source>
</evidence>
<reference evidence="1 2" key="1">
    <citation type="journal article" date="2013" name="J. Microbiol.">
        <title>Mucilaginibacter ginsenosidivorax sp. nov., with ginsenoside converting activity isolated from sediment.</title>
        <authorList>
            <person name="Kim J.K."/>
            <person name="Choi T.E."/>
            <person name="Liu Q.M."/>
            <person name="Park H.Y."/>
            <person name="Yi T.H."/>
            <person name="Yoon M.H."/>
            <person name="Kim S.C."/>
            <person name="Im W.T."/>
        </authorList>
    </citation>
    <scope>NUCLEOTIDE SEQUENCE [LARGE SCALE GENOMIC DNA]</scope>
    <source>
        <strain evidence="1 2">KHI28</strain>
    </source>
</reference>
<sequence>MKDIKRFIDHLECPIVDGIIFSDNRIQILEIESTSERPYEYFITPSLSTTIENLETKGELDISYCASMGGCMDPVIGINVICGEASWGSDGFIAVFEMMTQDLLWMAFFTESNPFHKVTVADGYIVATSTLNYIWKFDIKNPTNVSVNCLDMPY</sequence>
<gene>
    <name evidence="1" type="ORF">FSB76_18735</name>
</gene>
<organism evidence="1 2">
    <name type="scientific">Mucilaginibacter ginsenosidivorax</name>
    <dbReference type="NCBI Taxonomy" id="862126"/>
    <lineage>
        <taxon>Bacteria</taxon>
        <taxon>Pseudomonadati</taxon>
        <taxon>Bacteroidota</taxon>
        <taxon>Sphingobacteriia</taxon>
        <taxon>Sphingobacteriales</taxon>
        <taxon>Sphingobacteriaceae</taxon>
        <taxon>Mucilaginibacter</taxon>
    </lineage>
</organism>
<name>A0A5B8W202_9SPHI</name>
<evidence type="ECO:0000313" key="2">
    <source>
        <dbReference type="Proteomes" id="UP000321362"/>
    </source>
</evidence>
<dbReference type="RefSeq" id="WP_147055971.1">
    <property type="nucleotide sequence ID" value="NZ_CP042437.1"/>
</dbReference>
<dbReference type="Proteomes" id="UP000321362">
    <property type="component" value="Chromosome"/>
</dbReference>
<keyword evidence="2" id="KW-1185">Reference proteome</keyword>
<proteinExistence type="predicted"/>
<protein>
    <submittedName>
        <fullName evidence="1">Uncharacterized protein</fullName>
    </submittedName>
</protein>